<dbReference type="Proteomes" id="UP000286501">
    <property type="component" value="Unassembled WGS sequence"/>
</dbReference>
<evidence type="ECO:0000256" key="2">
    <source>
        <dbReference type="SAM" id="SignalP"/>
    </source>
</evidence>
<evidence type="ECO:0000313" key="4">
    <source>
        <dbReference type="EMBL" id="RHG68572.1"/>
    </source>
</evidence>
<name>A0A3E5E3N2_9BACT</name>
<reference evidence="6 7" key="1">
    <citation type="submission" date="2018-08" db="EMBL/GenBank/DDBJ databases">
        <title>A genome reference for cultivated species of the human gut microbiota.</title>
        <authorList>
            <person name="Zou Y."/>
            <person name="Xue W."/>
            <person name="Luo G."/>
        </authorList>
    </citation>
    <scope>NUCLEOTIDE SEQUENCE [LARGE SCALE GENOMIC DNA]</scope>
    <source>
        <strain evidence="3 6">AF24-12</strain>
        <strain evidence="5 7">AF46-2NS</strain>
        <strain evidence="4 8">AM22-1</strain>
    </source>
</reference>
<dbReference type="EMBL" id="QRVA01000010">
    <property type="protein sequence ID" value="RGS16985.1"/>
    <property type="molecule type" value="Genomic_DNA"/>
</dbReference>
<dbReference type="AlphaFoldDB" id="A0A3E5E3N2"/>
<dbReference type="Proteomes" id="UP000283872">
    <property type="component" value="Unassembled WGS sequence"/>
</dbReference>
<dbReference type="RefSeq" id="WP_117586861.1">
    <property type="nucleotide sequence ID" value="NZ_QRIE01000007.1"/>
</dbReference>
<evidence type="ECO:0000313" key="7">
    <source>
        <dbReference type="Proteomes" id="UP000286211"/>
    </source>
</evidence>
<keyword evidence="2" id="KW-0732">Signal</keyword>
<organism evidence="5 7">
    <name type="scientific">Segatella copri</name>
    <dbReference type="NCBI Taxonomy" id="165179"/>
    <lineage>
        <taxon>Bacteria</taxon>
        <taxon>Pseudomonadati</taxon>
        <taxon>Bacteroidota</taxon>
        <taxon>Bacteroidia</taxon>
        <taxon>Bacteroidales</taxon>
        <taxon>Prevotellaceae</taxon>
        <taxon>Segatella</taxon>
    </lineage>
</organism>
<feature type="chain" id="PRO_5043182847" description="DUF4878 domain-containing protein" evidence="2">
    <location>
        <begin position="23"/>
        <end position="194"/>
    </location>
</feature>
<evidence type="ECO:0000313" key="8">
    <source>
        <dbReference type="Proteomes" id="UP000286501"/>
    </source>
</evidence>
<dbReference type="PROSITE" id="PS51257">
    <property type="entry name" value="PROKAR_LIPOPROTEIN"/>
    <property type="match status" value="1"/>
</dbReference>
<sequence>MVKKLNGIVWAFLCALLLIAFAACSDKPKKDNGLTGFEQSLTNKDSVEVTQLVNTFFQYAEAGDYGSAAGMLYKNNVDSVYEEPQPLSNEEMASIKTMLSSLPIKSHTIDYIKFKEVYNNEVKCTALIMEAHDNVPEIKTAFYFKPIDHLGKWRLCMVDSRRGDKTIITPEQKDSMQNLYNKEMRDKKRSQGKK</sequence>
<dbReference type="Proteomes" id="UP000286211">
    <property type="component" value="Unassembled WGS sequence"/>
</dbReference>
<gene>
    <name evidence="5" type="ORF">DW079_06350</name>
    <name evidence="4" type="ORF">DW250_02240</name>
    <name evidence="3" type="ORF">DWY11_05915</name>
</gene>
<feature type="signal peptide" evidence="2">
    <location>
        <begin position="1"/>
        <end position="22"/>
    </location>
</feature>
<protein>
    <recommendedName>
        <fullName evidence="9">DUF4878 domain-containing protein</fullName>
    </recommendedName>
</protein>
<comment type="caution">
    <text evidence="5">The sequence shown here is derived from an EMBL/GenBank/DDBJ whole genome shotgun (WGS) entry which is preliminary data.</text>
</comment>
<feature type="region of interest" description="Disordered" evidence="1">
    <location>
        <begin position="170"/>
        <end position="194"/>
    </location>
</feature>
<proteinExistence type="predicted"/>
<accession>A0A3E5E3N2</accession>
<evidence type="ECO:0000313" key="6">
    <source>
        <dbReference type="Proteomes" id="UP000283872"/>
    </source>
</evidence>
<evidence type="ECO:0000313" key="5">
    <source>
        <dbReference type="EMBL" id="RHK10840.1"/>
    </source>
</evidence>
<evidence type="ECO:0000256" key="1">
    <source>
        <dbReference type="SAM" id="MobiDB-lite"/>
    </source>
</evidence>
<dbReference type="EMBL" id="QRNB01000025">
    <property type="protein sequence ID" value="RHK10840.1"/>
    <property type="molecule type" value="Genomic_DNA"/>
</dbReference>
<evidence type="ECO:0000313" key="3">
    <source>
        <dbReference type="EMBL" id="RGS16985.1"/>
    </source>
</evidence>
<evidence type="ECO:0008006" key="9">
    <source>
        <dbReference type="Google" id="ProtNLM"/>
    </source>
</evidence>
<dbReference type="EMBL" id="QRIN01000006">
    <property type="protein sequence ID" value="RHG68572.1"/>
    <property type="molecule type" value="Genomic_DNA"/>
</dbReference>